<dbReference type="PANTHER" id="PTHR30486">
    <property type="entry name" value="TWITCHING MOTILITY PROTEIN PILT"/>
    <property type="match status" value="1"/>
</dbReference>
<keyword evidence="9" id="KW-1185">Reference proteome</keyword>
<feature type="domain" description="HTH araC/xylS-type" evidence="7">
    <location>
        <begin position="633"/>
        <end position="686"/>
    </location>
</feature>
<dbReference type="PROSITE" id="PS00041">
    <property type="entry name" value="HTH_ARAC_FAMILY_1"/>
    <property type="match status" value="1"/>
</dbReference>
<dbReference type="Gene3D" id="3.40.50.300">
    <property type="entry name" value="P-loop containing nucleotide triphosphate hydrolases"/>
    <property type="match status" value="1"/>
</dbReference>
<evidence type="ECO:0000256" key="1">
    <source>
        <dbReference type="ARBA" id="ARBA00006611"/>
    </source>
</evidence>
<evidence type="ECO:0000256" key="4">
    <source>
        <dbReference type="ARBA" id="ARBA00023125"/>
    </source>
</evidence>
<dbReference type="PROSITE" id="PS01124">
    <property type="entry name" value="HTH_ARAC_FAMILY_2"/>
    <property type="match status" value="1"/>
</dbReference>
<evidence type="ECO:0000259" key="7">
    <source>
        <dbReference type="PROSITE" id="PS01124"/>
    </source>
</evidence>
<feature type="compositionally biased region" description="Low complexity" evidence="6">
    <location>
        <begin position="513"/>
        <end position="540"/>
    </location>
</feature>
<dbReference type="PROSITE" id="PS00662">
    <property type="entry name" value="T2SP_E"/>
    <property type="match status" value="1"/>
</dbReference>
<dbReference type="InterPro" id="IPR027417">
    <property type="entry name" value="P-loop_NTPase"/>
</dbReference>
<protein>
    <recommendedName>
        <fullName evidence="7">HTH araC/xylS-type domain-containing protein</fullName>
    </recommendedName>
</protein>
<name>A0ABQ6JJZ7_9ACTN</name>
<dbReference type="InterPro" id="IPR050921">
    <property type="entry name" value="T4SS_GSP_E_ATPase"/>
</dbReference>
<keyword evidence="4" id="KW-0238">DNA-binding</keyword>
<dbReference type="InterPro" id="IPR003593">
    <property type="entry name" value="AAA+_ATPase"/>
</dbReference>
<dbReference type="Pfam" id="PF12833">
    <property type="entry name" value="HTH_18"/>
    <property type="match status" value="1"/>
</dbReference>
<evidence type="ECO:0000313" key="8">
    <source>
        <dbReference type="EMBL" id="GMA88557.1"/>
    </source>
</evidence>
<organism evidence="8 9">
    <name type="scientific">Angustibacter aerolatus</name>
    <dbReference type="NCBI Taxonomy" id="1162965"/>
    <lineage>
        <taxon>Bacteria</taxon>
        <taxon>Bacillati</taxon>
        <taxon>Actinomycetota</taxon>
        <taxon>Actinomycetes</taxon>
        <taxon>Kineosporiales</taxon>
        <taxon>Kineosporiaceae</taxon>
    </lineage>
</organism>
<evidence type="ECO:0000256" key="6">
    <source>
        <dbReference type="SAM" id="MobiDB-lite"/>
    </source>
</evidence>
<dbReference type="Gene3D" id="3.40.50.880">
    <property type="match status" value="1"/>
</dbReference>
<dbReference type="Proteomes" id="UP001157017">
    <property type="component" value="Unassembled WGS sequence"/>
</dbReference>
<proteinExistence type="inferred from homology"/>
<feature type="compositionally biased region" description="Basic residues" evidence="6">
    <location>
        <begin position="484"/>
        <end position="494"/>
    </location>
</feature>
<dbReference type="Gene3D" id="1.10.10.60">
    <property type="entry name" value="Homeodomain-like"/>
    <property type="match status" value="1"/>
</dbReference>
<evidence type="ECO:0000256" key="3">
    <source>
        <dbReference type="ARBA" id="ARBA00023015"/>
    </source>
</evidence>
<keyword evidence="3" id="KW-0805">Transcription regulation</keyword>
<keyword evidence="5" id="KW-0804">Transcription</keyword>
<dbReference type="SUPFAM" id="SSF46689">
    <property type="entry name" value="Homeodomain-like"/>
    <property type="match status" value="1"/>
</dbReference>
<dbReference type="InterPro" id="IPR009057">
    <property type="entry name" value="Homeodomain-like_sf"/>
</dbReference>
<dbReference type="NCBIfam" id="TIGR01420">
    <property type="entry name" value="pilT_fam"/>
    <property type="match status" value="1"/>
</dbReference>
<feature type="compositionally biased region" description="Basic residues" evidence="6">
    <location>
        <begin position="502"/>
        <end position="511"/>
    </location>
</feature>
<keyword evidence="2" id="KW-0315">Glutamine amidotransferase</keyword>
<sequence length="691" mass="74503">MPGVGRFRVNAFRSRGSVGLVFRRVSVGAIPLDDLGVPDAVSQAALEPRGLVLVTGPTGSGKTTTLAGMVDHINRSRECHIVTIEDPIEVLHADAMSMINQREVRLDTADFGVALRAAMRQDPDVILVGEMRDAETVKAALSAAETGHFVMSTLHTTNAQETVARIIDFFPPHEQKQVRLALAGALRGIVCQRLVPRADGQGRCLTMEVCVNTGRVAEAISDPDKTNTLTDLIVEGTFYGMQTFDQHLTHLIRDGVVTLDDAMSAASNPHDLTVEPAPPRPGRLTRGVRRAGRAGGCAPGGRDGARCRWARPTRRCGGCRRPSGWRRARGAGAGRARRVRSWQRVCADATSGHEWQTCRRPSTSCQRRARLPACCERSPCRCSTPPPPSSLGVLCEVFGIDRTEQGVPAFDYRVCGEHPGRPVRTTSGYAVVADHGFDVLADADLIALPASTNHADHPPQPARGAAGRVRPRCLGDERLLRRLRARRRRPARRAALHDPLAAHRRASRPPTRRPSSSPTSCTSRTGGCSPAPAPRRASTPRCTWCGASSARASRRPSPGAWWCPRSATAGSGSTSRRRCRGATPTPCSRCWPGPSSGCTRTSASSGWPARRCCRSAPSPGGSAQRPAPRRTGWVTGQRVLLARRLLEDTDLSVDEVARRSGLGTAAMLRHHFAAVVGTTPVGYRRTFRQTA</sequence>
<dbReference type="InterPro" id="IPR029062">
    <property type="entry name" value="Class_I_gatase-like"/>
</dbReference>
<evidence type="ECO:0000256" key="5">
    <source>
        <dbReference type="ARBA" id="ARBA00023163"/>
    </source>
</evidence>
<feature type="region of interest" description="Disordered" evidence="6">
    <location>
        <begin position="484"/>
        <end position="540"/>
    </location>
</feature>
<comment type="caution">
    <text evidence="8">The sequence shown here is derived from an EMBL/GenBank/DDBJ whole genome shotgun (WGS) entry which is preliminary data.</text>
</comment>
<dbReference type="Pfam" id="PF00437">
    <property type="entry name" value="T2SSE"/>
    <property type="match status" value="1"/>
</dbReference>
<accession>A0ABQ6JJZ7</accession>
<feature type="region of interest" description="Disordered" evidence="6">
    <location>
        <begin position="451"/>
        <end position="470"/>
    </location>
</feature>
<dbReference type="InterPro" id="IPR018060">
    <property type="entry name" value="HTH_AraC"/>
</dbReference>
<dbReference type="SUPFAM" id="SSF52540">
    <property type="entry name" value="P-loop containing nucleoside triphosphate hydrolases"/>
    <property type="match status" value="1"/>
</dbReference>
<comment type="similarity">
    <text evidence="1">Belongs to the GSP E family.</text>
</comment>
<dbReference type="PANTHER" id="PTHR30486:SF12">
    <property type="entry name" value="TYPE IV PILUS ATPASE PILU"/>
    <property type="match status" value="1"/>
</dbReference>
<dbReference type="CDD" id="cd01131">
    <property type="entry name" value="PilT"/>
    <property type="match status" value="1"/>
</dbReference>
<feature type="region of interest" description="Disordered" evidence="6">
    <location>
        <begin position="267"/>
        <end position="297"/>
    </location>
</feature>
<dbReference type="InterPro" id="IPR001482">
    <property type="entry name" value="T2SS/T4SS_dom"/>
</dbReference>
<evidence type="ECO:0000256" key="2">
    <source>
        <dbReference type="ARBA" id="ARBA00022962"/>
    </source>
</evidence>
<gene>
    <name evidence="8" type="ORF">GCM10025868_38070</name>
</gene>
<evidence type="ECO:0000313" key="9">
    <source>
        <dbReference type="Proteomes" id="UP001157017"/>
    </source>
</evidence>
<reference evidence="9" key="1">
    <citation type="journal article" date="2019" name="Int. J. Syst. Evol. Microbiol.">
        <title>The Global Catalogue of Microorganisms (GCM) 10K type strain sequencing project: providing services to taxonomists for standard genome sequencing and annotation.</title>
        <authorList>
            <consortium name="The Broad Institute Genomics Platform"/>
            <consortium name="The Broad Institute Genome Sequencing Center for Infectious Disease"/>
            <person name="Wu L."/>
            <person name="Ma J."/>
        </authorList>
    </citation>
    <scope>NUCLEOTIDE SEQUENCE [LARGE SCALE GENOMIC DNA]</scope>
    <source>
        <strain evidence="9">NBRC 108730</strain>
    </source>
</reference>
<dbReference type="InterPro" id="IPR018062">
    <property type="entry name" value="HTH_AraC-typ_CS"/>
</dbReference>
<dbReference type="EMBL" id="BSUZ01000001">
    <property type="protein sequence ID" value="GMA88557.1"/>
    <property type="molecule type" value="Genomic_DNA"/>
</dbReference>
<dbReference type="InterPro" id="IPR006321">
    <property type="entry name" value="PilT/PilU"/>
</dbReference>
<dbReference type="SMART" id="SM00382">
    <property type="entry name" value="AAA"/>
    <property type="match status" value="1"/>
</dbReference>